<gene>
    <name evidence="2" type="ORF">SopranoGao_61</name>
</gene>
<name>A0A248SKW1_9CAUD</name>
<feature type="transmembrane region" description="Helical" evidence="1">
    <location>
        <begin position="21"/>
        <end position="42"/>
    </location>
</feature>
<dbReference type="EMBL" id="MF612073">
    <property type="protein sequence ID" value="ASV45084.1"/>
    <property type="molecule type" value="Genomic_DNA"/>
</dbReference>
<reference evidence="2 3" key="1">
    <citation type="submission" date="2017-08" db="EMBL/GenBank/DDBJ databases">
        <authorList>
            <person name="de Groot N.N."/>
        </authorList>
    </citation>
    <scope>NUCLEOTIDE SEQUENCE [LARGE SCALE GENOMIC DNA]</scope>
</reference>
<accession>A0A248SKW1</accession>
<keyword evidence="3" id="KW-1185">Reference proteome</keyword>
<protein>
    <submittedName>
        <fullName evidence="2">Uncharacterized protein</fullName>
    </submittedName>
</protein>
<organism evidence="2 3">
    <name type="scientific">Klebsiella phage SopranoGao</name>
    <dbReference type="NCBI Taxonomy" id="2026944"/>
    <lineage>
        <taxon>Viruses</taxon>
        <taxon>Duplodnaviria</taxon>
        <taxon>Heunggongvirae</taxon>
        <taxon>Uroviricota</taxon>
        <taxon>Caudoviricetes</taxon>
        <taxon>Lastavirus</taxon>
        <taxon>Lastavirus sopranogao</taxon>
    </lineage>
</organism>
<keyword evidence="1" id="KW-0472">Membrane</keyword>
<sequence>MNNRQLMIDASRFRDAKERRTFWSDLAITIVCGSVAAVLFTLI</sequence>
<evidence type="ECO:0000256" key="1">
    <source>
        <dbReference type="SAM" id="Phobius"/>
    </source>
</evidence>
<keyword evidence="1" id="KW-0812">Transmembrane</keyword>
<evidence type="ECO:0000313" key="3">
    <source>
        <dbReference type="Proteomes" id="UP000224252"/>
    </source>
</evidence>
<evidence type="ECO:0000313" key="2">
    <source>
        <dbReference type="EMBL" id="ASV45084.1"/>
    </source>
</evidence>
<keyword evidence="1" id="KW-1133">Transmembrane helix</keyword>
<proteinExistence type="predicted"/>
<dbReference type="Proteomes" id="UP000224252">
    <property type="component" value="Segment"/>
</dbReference>